<evidence type="ECO:0008006" key="4">
    <source>
        <dbReference type="Google" id="ProtNLM"/>
    </source>
</evidence>
<feature type="compositionally biased region" description="Low complexity" evidence="1">
    <location>
        <begin position="34"/>
        <end position="50"/>
    </location>
</feature>
<sequence>MICRRCLEKGHSARFCKKSASTAKKPSYRAVDCSSSSSSSNNNNNNNNNNKKPGKMSQVTTEDPNRKIGTEEKMLTTHLTRTRVTVPKLVTSHPRDGVRREKKTNKKSERRKK</sequence>
<organism evidence="2 3">
    <name type="scientific">Elysia marginata</name>
    <dbReference type="NCBI Taxonomy" id="1093978"/>
    <lineage>
        <taxon>Eukaryota</taxon>
        <taxon>Metazoa</taxon>
        <taxon>Spiralia</taxon>
        <taxon>Lophotrochozoa</taxon>
        <taxon>Mollusca</taxon>
        <taxon>Gastropoda</taxon>
        <taxon>Heterobranchia</taxon>
        <taxon>Euthyneura</taxon>
        <taxon>Panpulmonata</taxon>
        <taxon>Sacoglossa</taxon>
        <taxon>Placobranchoidea</taxon>
        <taxon>Plakobranchidae</taxon>
        <taxon>Elysia</taxon>
    </lineage>
</organism>
<feature type="compositionally biased region" description="Low complexity" evidence="1">
    <location>
        <begin position="76"/>
        <end position="86"/>
    </location>
</feature>
<protein>
    <recommendedName>
        <fullName evidence="4">CCHC-type domain-containing protein</fullName>
    </recommendedName>
</protein>
<dbReference type="Proteomes" id="UP000762676">
    <property type="component" value="Unassembled WGS sequence"/>
</dbReference>
<evidence type="ECO:0000313" key="2">
    <source>
        <dbReference type="EMBL" id="GFR92390.1"/>
    </source>
</evidence>
<gene>
    <name evidence="2" type="ORF">ElyMa_002617100</name>
</gene>
<dbReference type="EMBL" id="BMAT01005384">
    <property type="protein sequence ID" value="GFR92390.1"/>
    <property type="molecule type" value="Genomic_DNA"/>
</dbReference>
<evidence type="ECO:0000313" key="3">
    <source>
        <dbReference type="Proteomes" id="UP000762676"/>
    </source>
</evidence>
<feature type="compositionally biased region" description="Basic and acidic residues" evidence="1">
    <location>
        <begin position="63"/>
        <end position="75"/>
    </location>
</feature>
<proteinExistence type="predicted"/>
<comment type="caution">
    <text evidence="2">The sequence shown here is derived from an EMBL/GenBank/DDBJ whole genome shotgun (WGS) entry which is preliminary data.</text>
</comment>
<dbReference type="AlphaFoldDB" id="A0AAV4H6Y3"/>
<evidence type="ECO:0000256" key="1">
    <source>
        <dbReference type="SAM" id="MobiDB-lite"/>
    </source>
</evidence>
<accession>A0AAV4H6Y3</accession>
<reference evidence="2 3" key="1">
    <citation type="journal article" date="2021" name="Elife">
        <title>Chloroplast acquisition without the gene transfer in kleptoplastic sea slugs, Plakobranchus ocellatus.</title>
        <authorList>
            <person name="Maeda T."/>
            <person name="Takahashi S."/>
            <person name="Yoshida T."/>
            <person name="Shimamura S."/>
            <person name="Takaki Y."/>
            <person name="Nagai Y."/>
            <person name="Toyoda A."/>
            <person name="Suzuki Y."/>
            <person name="Arimoto A."/>
            <person name="Ishii H."/>
            <person name="Satoh N."/>
            <person name="Nishiyama T."/>
            <person name="Hasebe M."/>
            <person name="Maruyama T."/>
            <person name="Minagawa J."/>
            <person name="Obokata J."/>
            <person name="Shigenobu S."/>
        </authorList>
    </citation>
    <scope>NUCLEOTIDE SEQUENCE [LARGE SCALE GENOMIC DNA]</scope>
</reference>
<keyword evidence="3" id="KW-1185">Reference proteome</keyword>
<feature type="compositionally biased region" description="Basic residues" evidence="1">
    <location>
        <begin position="100"/>
        <end position="113"/>
    </location>
</feature>
<name>A0AAV4H6Y3_9GAST</name>
<feature type="region of interest" description="Disordered" evidence="1">
    <location>
        <begin position="17"/>
        <end position="113"/>
    </location>
</feature>